<feature type="domain" description="Glycosyltransferase 2-like" evidence="4">
    <location>
        <begin position="6"/>
        <end position="119"/>
    </location>
</feature>
<comment type="caution">
    <text evidence="5">The sequence shown here is derived from an EMBL/GenBank/DDBJ whole genome shotgun (WGS) entry which is preliminary data.</text>
</comment>
<dbReference type="Gene3D" id="1.25.40.10">
    <property type="entry name" value="Tetratricopeptide repeat domain"/>
    <property type="match status" value="2"/>
</dbReference>
<dbReference type="PANTHER" id="PTHR43630:SF2">
    <property type="entry name" value="GLYCOSYLTRANSFERASE"/>
    <property type="match status" value="1"/>
</dbReference>
<dbReference type="Gene3D" id="3.90.550.10">
    <property type="entry name" value="Spore Coat Polysaccharide Biosynthesis Protein SpsA, Chain A"/>
    <property type="match status" value="1"/>
</dbReference>
<feature type="repeat" description="TPR" evidence="3">
    <location>
        <begin position="314"/>
        <end position="347"/>
    </location>
</feature>
<dbReference type="Pfam" id="PF13181">
    <property type="entry name" value="TPR_8"/>
    <property type="match status" value="1"/>
</dbReference>
<gene>
    <name evidence="5" type="ORF">OPHB3_0141</name>
</gene>
<sequence>MKPTLSVCMIIKDEEKFLGRCLDSIYGIADEIIVVDTGSQDQSKEIALRYTDKVFDFEWVNDFSKARNYAASKATGEWIFAIDADEFVERNSLEKLKTKLKGKPPKENIFGVQIVSFVGLNGESTSLNFHERLYRNNGAISYYRSVHELLAHKDSKESNGILDFQLYHSGYLTDVINNKDKSERNLTLLLNKKEKDPIDYFFIGNEYRNKGDFNRAIKHYQKAYKLKPHINLDWVKKLLLYMADSLHRDKRDTEALEIIESCEEVYSNIADFKVFKGIILFNNKKLKQSKKVFENILLQKGNLVSDESIDFLELLPHRYLGEIYEKENELHKAVQSYSKALSLNEADDDLWSKLIYLLAKHSTMEELAIFLNNNVTNKKGITPQRVVKILLAVPILEVQRLSRSLLNESELSSLENEALLIKNLHLDNQVDDVMEILKEKSENGIVNILATGVYTIVDLILLAKETGSAKYQEMLLTMKVDKSLENLLNMLFNNKNKKLSSLEENFFISIYKQASVLDINEVVNTLKSRKVFLSKQAKHRINEINFNIS</sequence>
<protein>
    <submittedName>
        <fullName evidence="5">Glycosyl transferase</fullName>
    </submittedName>
</protein>
<dbReference type="InterPro" id="IPR029044">
    <property type="entry name" value="Nucleotide-diphossugar_trans"/>
</dbReference>
<dbReference type="Pfam" id="PF07719">
    <property type="entry name" value="TPR_2"/>
    <property type="match status" value="1"/>
</dbReference>
<keyword evidence="1" id="KW-0677">Repeat</keyword>
<dbReference type="AlphaFoldDB" id="A0A0U9H4K5"/>
<dbReference type="InterPro" id="IPR019734">
    <property type="entry name" value="TPR_rpt"/>
</dbReference>
<dbReference type="SMART" id="SM00028">
    <property type="entry name" value="TPR"/>
    <property type="match status" value="3"/>
</dbReference>
<reference evidence="6" key="1">
    <citation type="submission" date="2015-07" db="EMBL/GenBank/DDBJ databases">
        <title>Draft Genome Sequence of Oceanobacillus picturae Heshi-B3 that Was Isolated from Fermented Rice Bran with Aging Salted Mackerel, Which Was Named Heshiko as Traditional Fermented Seafood in Japan.</title>
        <authorList>
            <person name="Akuzawa S."/>
            <person name="Nakagawa J."/>
            <person name="Kanekatsu T."/>
            <person name="Kanesaki Y."/>
            <person name="Suzuki T."/>
        </authorList>
    </citation>
    <scope>NUCLEOTIDE SEQUENCE [LARGE SCALE GENOMIC DNA]</scope>
    <source>
        <strain evidence="6">Heshi-B3</strain>
    </source>
</reference>
<dbReference type="RefSeq" id="WP_058949092.1">
    <property type="nucleotide sequence ID" value="NZ_BBXV01000002.1"/>
</dbReference>
<dbReference type="PROSITE" id="PS50293">
    <property type="entry name" value="TPR_REGION"/>
    <property type="match status" value="1"/>
</dbReference>
<dbReference type="EMBL" id="BBXV01000002">
    <property type="protein sequence ID" value="GAQ16225.1"/>
    <property type="molecule type" value="Genomic_DNA"/>
</dbReference>
<organism evidence="5 6">
    <name type="scientific">Oceanobacillus picturae</name>
    <dbReference type="NCBI Taxonomy" id="171693"/>
    <lineage>
        <taxon>Bacteria</taxon>
        <taxon>Bacillati</taxon>
        <taxon>Bacillota</taxon>
        <taxon>Bacilli</taxon>
        <taxon>Bacillales</taxon>
        <taxon>Bacillaceae</taxon>
        <taxon>Oceanobacillus</taxon>
    </lineage>
</organism>
<evidence type="ECO:0000313" key="6">
    <source>
        <dbReference type="Proteomes" id="UP000052946"/>
    </source>
</evidence>
<dbReference type="InterPro" id="IPR011990">
    <property type="entry name" value="TPR-like_helical_dom_sf"/>
</dbReference>
<dbReference type="InterPro" id="IPR001173">
    <property type="entry name" value="Glyco_trans_2-like"/>
</dbReference>
<dbReference type="InterPro" id="IPR013105">
    <property type="entry name" value="TPR_2"/>
</dbReference>
<dbReference type="Proteomes" id="UP000052946">
    <property type="component" value="Unassembled WGS sequence"/>
</dbReference>
<accession>A0A0U9H4K5</accession>
<dbReference type="PANTHER" id="PTHR43630">
    <property type="entry name" value="POLY-BETA-1,6-N-ACETYL-D-GLUCOSAMINE SYNTHASE"/>
    <property type="match status" value="1"/>
</dbReference>
<evidence type="ECO:0000259" key="4">
    <source>
        <dbReference type="Pfam" id="PF00535"/>
    </source>
</evidence>
<evidence type="ECO:0000313" key="5">
    <source>
        <dbReference type="EMBL" id="GAQ16225.1"/>
    </source>
</evidence>
<dbReference type="OrthoDB" id="9815923at2"/>
<reference evidence="5 6" key="2">
    <citation type="journal article" date="2016" name="Genome Announc.">
        <title>Draft Genome Sequence of Oceanobacillus picturae Heshi-B3, Isolated from Fermented Rice Bran in a Traditional Japanese Seafood Dish.</title>
        <authorList>
            <person name="Akuzawa S."/>
            <person name="Nagaoka J."/>
            <person name="Kanekatsu M."/>
            <person name="Kanesaki Y."/>
            <person name="Suzuki T."/>
        </authorList>
    </citation>
    <scope>NUCLEOTIDE SEQUENCE [LARGE SCALE GENOMIC DNA]</scope>
    <source>
        <strain evidence="5 6">Heshi-B3</strain>
    </source>
</reference>
<dbReference type="SUPFAM" id="SSF53448">
    <property type="entry name" value="Nucleotide-diphospho-sugar transferases"/>
    <property type="match status" value="1"/>
</dbReference>
<dbReference type="CDD" id="cd02511">
    <property type="entry name" value="Beta4Glucosyltransferase"/>
    <property type="match status" value="1"/>
</dbReference>
<keyword evidence="2 3" id="KW-0802">TPR repeat</keyword>
<keyword evidence="5" id="KW-0808">Transferase</keyword>
<dbReference type="Pfam" id="PF00535">
    <property type="entry name" value="Glycos_transf_2"/>
    <property type="match status" value="1"/>
</dbReference>
<evidence type="ECO:0000256" key="1">
    <source>
        <dbReference type="ARBA" id="ARBA00022737"/>
    </source>
</evidence>
<dbReference type="PROSITE" id="PS50005">
    <property type="entry name" value="TPR"/>
    <property type="match status" value="2"/>
</dbReference>
<evidence type="ECO:0000256" key="2">
    <source>
        <dbReference type="ARBA" id="ARBA00022803"/>
    </source>
</evidence>
<feature type="repeat" description="TPR" evidence="3">
    <location>
        <begin position="197"/>
        <end position="230"/>
    </location>
</feature>
<proteinExistence type="predicted"/>
<dbReference type="SUPFAM" id="SSF48452">
    <property type="entry name" value="TPR-like"/>
    <property type="match status" value="1"/>
</dbReference>
<dbReference type="GO" id="GO:0016740">
    <property type="term" value="F:transferase activity"/>
    <property type="evidence" value="ECO:0007669"/>
    <property type="project" value="UniProtKB-KW"/>
</dbReference>
<evidence type="ECO:0000256" key="3">
    <source>
        <dbReference type="PROSITE-ProRule" id="PRU00339"/>
    </source>
</evidence>
<name>A0A0U9H4K5_9BACI</name>